<dbReference type="GO" id="GO:0034087">
    <property type="term" value="P:establishment of mitotic sister chromatid cohesion"/>
    <property type="evidence" value="ECO:0007669"/>
    <property type="project" value="TreeGrafter"/>
</dbReference>
<proteinExistence type="inferred from homology"/>
<keyword evidence="4 6" id="KW-0539">Nucleus</keyword>
<dbReference type="AlphaFoldDB" id="K1VY37"/>
<dbReference type="SUPFAM" id="SSF48371">
    <property type="entry name" value="ARM repeat"/>
    <property type="match status" value="1"/>
</dbReference>
<dbReference type="OMA" id="YTANIRR"/>
<dbReference type="GO" id="GO:0010468">
    <property type="term" value="P:regulation of gene expression"/>
    <property type="evidence" value="ECO:0007669"/>
    <property type="project" value="InterPro"/>
</dbReference>
<dbReference type="GO" id="GO:0140588">
    <property type="term" value="P:chromatin looping"/>
    <property type="evidence" value="ECO:0007669"/>
    <property type="project" value="InterPro"/>
</dbReference>
<dbReference type="EMBL" id="AMBO01000224">
    <property type="protein sequence ID" value="EKD04442.1"/>
    <property type="molecule type" value="Genomic_DNA"/>
</dbReference>
<gene>
    <name evidence="8" type="ORF">A1Q2_01218</name>
</gene>
<evidence type="ECO:0000313" key="9">
    <source>
        <dbReference type="Proteomes" id="UP000006757"/>
    </source>
</evidence>
<evidence type="ECO:0000313" key="8">
    <source>
        <dbReference type="EMBL" id="EKD04442.1"/>
    </source>
</evidence>
<dbReference type="InterPro" id="IPR026003">
    <property type="entry name" value="Cohesin_HEAT"/>
</dbReference>
<organism evidence="8 9">
    <name type="scientific">Trichosporon asahii var. asahii (strain CBS 8904)</name>
    <name type="common">Yeast</name>
    <dbReference type="NCBI Taxonomy" id="1220162"/>
    <lineage>
        <taxon>Eukaryota</taxon>
        <taxon>Fungi</taxon>
        <taxon>Dikarya</taxon>
        <taxon>Basidiomycota</taxon>
        <taxon>Agaricomycotina</taxon>
        <taxon>Tremellomycetes</taxon>
        <taxon>Trichosporonales</taxon>
        <taxon>Trichosporonaceae</taxon>
        <taxon>Trichosporon</taxon>
    </lineage>
</organism>
<feature type="domain" description="Sister chromatid cohesion C-terminal" evidence="7">
    <location>
        <begin position="450"/>
        <end position="618"/>
    </location>
</feature>
<comment type="similarity">
    <text evidence="2 6">Belongs to the SCC2/Nipped-B family.</text>
</comment>
<evidence type="ECO:0000259" key="7">
    <source>
        <dbReference type="Pfam" id="PF12830"/>
    </source>
</evidence>
<sequence>MGSTVVNLRSKALRGLGNIVVADPDVLRLDIVKTGIEDRLSDSSPAVRDAAVDLIGKYIVQRSELADQYFDHISMRVTDAGLGVRKRVVKLLRDMFNVTNNDEVKTNICCKLIEATNDEDDGVKDLAVKSLTEILCPPSNFDPAQAAALLVDVIKDYRGKDESLKAALEAVGANGQTQRYAEIIDSLISRMVDATEQSEFNATSHIKAIALLSFDDPALIDNQKATVLLTYLRTATNADEARTNELLLEIFTRSIPFMPKASSSFAQELSKIVRGFVGKPPNIDALKNIVACYCAVTKHLTQEWAALFMVLRSCLIQIRAKGLANASSPAIAMVYFITALITEFAKPEELAAENSQVEDIIRGITDEPLQEYLLDNYIAFSGAASSQKVPSLCLAALFRAYPPLILQEKSAVWMQRVFSSDDMENKGKPKKQGVDDLIGSAADLHESGVSTALVQRNIDYVIAGAKSNHAKLQSAAMEVFEFTINQGLYHPLHAGADRHIAEQALNLHSTLHTKHPSLLNVRYLEFARSSYDYLRTITAEPVGHYNGTPGLGGWYDLLSEKRAWRLEFLRALVKAFDFELMGNEKIEPGFVLYIAENLSTFNYQLQEEVMSVVQHLSHVVSEGTAVANAIELGKVMGMEDESLADKVAVVSEFNAQRLANASIVVGIALLLKNLLLDGYGLTEDKCLKFVPGKKSALGDRAATNRYTKAPPLDHSRIPLVHGVETVRDFWSQQATFLHMMREDGMLGQMPPM</sequence>
<dbReference type="InParanoid" id="K1VY37"/>
<dbReference type="PANTHER" id="PTHR21704">
    <property type="entry name" value="NIPPED-B-LIKE PROTEIN DELANGIN SCC2-RELATED"/>
    <property type="match status" value="1"/>
</dbReference>
<protein>
    <recommendedName>
        <fullName evidence="6">Sister chromatid cohesion protein</fullName>
    </recommendedName>
</protein>
<dbReference type="GO" id="GO:0071169">
    <property type="term" value="P:establishment of protein localization to chromatin"/>
    <property type="evidence" value="ECO:0007669"/>
    <property type="project" value="TreeGrafter"/>
</dbReference>
<evidence type="ECO:0000256" key="3">
    <source>
        <dbReference type="ARBA" id="ARBA00022737"/>
    </source>
</evidence>
<dbReference type="HOGENOM" id="CLU_014474_0_0_1"/>
<dbReference type="GO" id="GO:0090694">
    <property type="term" value="C:Scc2-Scc4 cohesin loading complex"/>
    <property type="evidence" value="ECO:0007669"/>
    <property type="project" value="TreeGrafter"/>
</dbReference>
<dbReference type="OrthoDB" id="418242at2759"/>
<dbReference type="InterPro" id="IPR016024">
    <property type="entry name" value="ARM-type_fold"/>
</dbReference>
<dbReference type="eggNOG" id="KOG1020">
    <property type="taxonomic scope" value="Eukaryota"/>
</dbReference>
<evidence type="ECO:0000256" key="5">
    <source>
        <dbReference type="ARBA" id="ARBA00023306"/>
    </source>
</evidence>
<dbReference type="InterPro" id="IPR024986">
    <property type="entry name" value="Nipped-B_C"/>
</dbReference>
<dbReference type="GO" id="GO:0061775">
    <property type="term" value="F:cohesin loader activity"/>
    <property type="evidence" value="ECO:0007669"/>
    <property type="project" value="InterPro"/>
</dbReference>
<reference evidence="8 9" key="1">
    <citation type="journal article" date="2012" name="Eukaryot. Cell">
        <title>Genome sequence of the Trichosporon asahii environmental strain CBS 8904.</title>
        <authorList>
            <person name="Yang R.Y."/>
            <person name="Li H.T."/>
            <person name="Zhu H."/>
            <person name="Zhou G.P."/>
            <person name="Wang M."/>
            <person name="Wang L."/>
        </authorList>
    </citation>
    <scope>NUCLEOTIDE SEQUENCE [LARGE SCALE GENOMIC DNA]</scope>
    <source>
        <strain evidence="8 9">CBS 8904</strain>
    </source>
</reference>
<evidence type="ECO:0000256" key="4">
    <source>
        <dbReference type="ARBA" id="ARBA00023242"/>
    </source>
</evidence>
<keyword evidence="9" id="KW-1185">Reference proteome</keyword>
<dbReference type="STRING" id="1220162.K1VY37"/>
<comment type="subcellular location">
    <subcellularLocation>
        <location evidence="1 6">Nucleus</location>
    </subcellularLocation>
</comment>
<dbReference type="Proteomes" id="UP000006757">
    <property type="component" value="Unassembled WGS sequence"/>
</dbReference>
<dbReference type="Pfam" id="PF12765">
    <property type="entry name" value="Cohesin_HEAT"/>
    <property type="match status" value="1"/>
</dbReference>
<evidence type="ECO:0000256" key="2">
    <source>
        <dbReference type="ARBA" id="ARBA00009252"/>
    </source>
</evidence>
<dbReference type="InterPro" id="IPR011989">
    <property type="entry name" value="ARM-like"/>
</dbReference>
<dbReference type="GO" id="GO:0003682">
    <property type="term" value="F:chromatin binding"/>
    <property type="evidence" value="ECO:0007669"/>
    <property type="project" value="TreeGrafter"/>
</dbReference>
<dbReference type="GO" id="GO:1990414">
    <property type="term" value="P:replication-born double-strand break repair via sister chromatid exchange"/>
    <property type="evidence" value="ECO:0007669"/>
    <property type="project" value="TreeGrafter"/>
</dbReference>
<dbReference type="InterPro" id="IPR033031">
    <property type="entry name" value="Scc2/Nipped-B"/>
</dbReference>
<dbReference type="PANTHER" id="PTHR21704:SF18">
    <property type="entry name" value="NIPPED-B-LIKE PROTEIN"/>
    <property type="match status" value="1"/>
</dbReference>
<evidence type="ECO:0000256" key="1">
    <source>
        <dbReference type="ARBA" id="ARBA00004123"/>
    </source>
</evidence>
<comment type="caution">
    <text evidence="8">The sequence shown here is derived from an EMBL/GenBank/DDBJ whole genome shotgun (WGS) entry which is preliminary data.</text>
</comment>
<evidence type="ECO:0000256" key="6">
    <source>
        <dbReference type="RuleBase" id="RU364107"/>
    </source>
</evidence>
<dbReference type="Gene3D" id="1.25.10.10">
    <property type="entry name" value="Leucine-rich Repeat Variant"/>
    <property type="match status" value="1"/>
</dbReference>
<keyword evidence="3 6" id="KW-0677">Repeat</keyword>
<dbReference type="Pfam" id="PF12830">
    <property type="entry name" value="Nipped-B_C"/>
    <property type="match status" value="1"/>
</dbReference>
<accession>K1VY37</accession>
<name>K1VY37_TRIAC</name>
<keyword evidence="5 6" id="KW-0131">Cell cycle</keyword>